<keyword evidence="3" id="KW-1185">Reference proteome</keyword>
<accession>A0A0V1IX23</accession>
<feature type="signal peptide" evidence="1">
    <location>
        <begin position="1"/>
        <end position="35"/>
    </location>
</feature>
<evidence type="ECO:0000313" key="2">
    <source>
        <dbReference type="EMBL" id="KRZ27289.1"/>
    </source>
</evidence>
<comment type="caution">
    <text evidence="2">The sequence shown here is derived from an EMBL/GenBank/DDBJ whole genome shotgun (WGS) entry which is preliminary data.</text>
</comment>
<dbReference type="EMBL" id="JYDS01000073">
    <property type="protein sequence ID" value="KRZ27289.1"/>
    <property type="molecule type" value="Genomic_DNA"/>
</dbReference>
<dbReference type="AlphaFoldDB" id="A0A0V1IX23"/>
<reference evidence="2 3" key="1">
    <citation type="submission" date="2015-01" db="EMBL/GenBank/DDBJ databases">
        <title>Evolution of Trichinella species and genotypes.</title>
        <authorList>
            <person name="Korhonen P.K."/>
            <person name="Edoardo P."/>
            <person name="Giuseppe L.R."/>
            <person name="Gasser R.B."/>
        </authorList>
    </citation>
    <scope>NUCLEOTIDE SEQUENCE [LARGE SCALE GENOMIC DNA]</scope>
    <source>
        <strain evidence="2">ISS588</strain>
    </source>
</reference>
<evidence type="ECO:0000256" key="1">
    <source>
        <dbReference type="SAM" id="SignalP"/>
    </source>
</evidence>
<gene>
    <name evidence="2" type="ORF">T4B_2900</name>
</gene>
<name>A0A0V1IX23_TRIPS</name>
<evidence type="ECO:0000313" key="3">
    <source>
        <dbReference type="Proteomes" id="UP000054805"/>
    </source>
</evidence>
<feature type="chain" id="PRO_5006880165" evidence="1">
    <location>
        <begin position="36"/>
        <end position="218"/>
    </location>
</feature>
<dbReference type="Proteomes" id="UP000054805">
    <property type="component" value="Unassembled WGS sequence"/>
</dbReference>
<sequence>MQVLYDRPEMPPKYYWLSKSLYFFLLLSVITESDSALSGVSVHYVPGFFGVGREEFCSTLLIITVNSEVSLSSPAVVYNAAFIKSSFFRTLSFLFELLKCCDFFHDVHSTQIIFTVLNRISAVMMFENDQRSSLALQPDWLRCQINSTKPCLFNCLKLTCLRRRHVAAVARRLIESSLENTCSKISNGRSVSFNAEASVDGIQEWVFICTPMASVQVK</sequence>
<proteinExistence type="predicted"/>
<organism evidence="2 3">
    <name type="scientific">Trichinella pseudospiralis</name>
    <name type="common">Parasitic roundworm</name>
    <dbReference type="NCBI Taxonomy" id="6337"/>
    <lineage>
        <taxon>Eukaryota</taxon>
        <taxon>Metazoa</taxon>
        <taxon>Ecdysozoa</taxon>
        <taxon>Nematoda</taxon>
        <taxon>Enoplea</taxon>
        <taxon>Dorylaimia</taxon>
        <taxon>Trichinellida</taxon>
        <taxon>Trichinellidae</taxon>
        <taxon>Trichinella</taxon>
    </lineage>
</organism>
<protein>
    <submittedName>
        <fullName evidence="2">Uncharacterized protein</fullName>
    </submittedName>
</protein>
<keyword evidence="1" id="KW-0732">Signal</keyword>